<evidence type="ECO:0000313" key="15">
    <source>
        <dbReference type="Proteomes" id="UP000282832"/>
    </source>
</evidence>
<keyword evidence="9 10" id="KW-0472">Membrane</keyword>
<feature type="domain" description="Peptidase C39" evidence="13">
    <location>
        <begin position="8"/>
        <end position="132"/>
    </location>
</feature>
<evidence type="ECO:0000256" key="1">
    <source>
        <dbReference type="ARBA" id="ARBA00004651"/>
    </source>
</evidence>
<feature type="domain" description="ABC transporter" evidence="11">
    <location>
        <begin position="477"/>
        <end position="712"/>
    </location>
</feature>
<reference evidence="14 15" key="1">
    <citation type="submission" date="2019-01" db="EMBL/GenBank/DDBJ databases">
        <authorList>
            <person name="Chen W.-M."/>
        </authorList>
    </citation>
    <scope>NUCLEOTIDE SEQUENCE [LARGE SCALE GENOMIC DNA]</scope>
    <source>
        <strain evidence="14 15">FSY-15</strain>
    </source>
</reference>
<dbReference type="Pfam" id="PF00664">
    <property type="entry name" value="ABC_membrane"/>
    <property type="match status" value="1"/>
</dbReference>
<sequence length="719" mass="80450">MKSIKIKQHDIKDCGAACLASVGNYYKIHLPIAKIRQLASTDMRGTNVLGIIQAAEKMGFSAKGVKGGIDSLAKIPKPSIAHVVLKNQLHHFVVIYKVTKKHIEFMDPAHGSLEKYTFEAFQEIWSGVLILLAPGEQFKTYNETVSPYRRFWDLVKPHKLVLLQAMFGAMLFTILGLAMSIYIQKITDYVLVDGNRNLLHLMSVAMVVIILLQVFVGSKKSVLMMKSGQLMDAQLILGYYKHLLYLPQRFFDTMRIGEITSRISDAIKIRNFINETAIDLIVNVFVVIFAFALMFTYYWKLALVMLILIPFYVGVYFLMNRLNKKVERKIMEEAADLETQLVESVNQVRTVKEFGIEEFMNYKTENKFVKLLFTGMKSGYNSLFAGTFLTFLASLFTVILMWLGAGFVLDRQITPGELFSFYAIIGYFTGPVASLINANKAIQNALIAADRLFEIMDLEREKVENKVEIGNDLLGDIVFEQVNFAYGSRVQVFSELSMQIEKGKMTAIVGDSGSGKTSIFSILQGLYPLNSGKVLLGNLDLGHINPHSLRKLMAAVPQQIQLFSGNVIENIALGDSSPDIKRVLELCQELGISEFIEKIPTSYDTPLGENGAMLSGGQKQRIAIARALYKNPEILLLDEATSALDTTSEQLIHQVLEKYRALGKTILVIAHRLSTIFKADQIIVLKNGQIVEQGSHQYLLALNGDYAGKVNAQTHAQLC</sequence>
<comment type="subcellular location">
    <subcellularLocation>
        <location evidence="1">Cell membrane</location>
        <topology evidence="1">Multi-pass membrane protein</topology>
    </subcellularLocation>
</comment>
<dbReference type="InterPro" id="IPR003593">
    <property type="entry name" value="AAA+_ATPase"/>
</dbReference>
<dbReference type="GO" id="GO:0005886">
    <property type="term" value="C:plasma membrane"/>
    <property type="evidence" value="ECO:0007669"/>
    <property type="project" value="UniProtKB-SubCell"/>
</dbReference>
<evidence type="ECO:0000256" key="9">
    <source>
        <dbReference type="ARBA" id="ARBA00023136"/>
    </source>
</evidence>
<feature type="transmembrane region" description="Helical" evidence="10">
    <location>
        <begin position="383"/>
        <end position="407"/>
    </location>
</feature>
<dbReference type="PANTHER" id="PTHR43394">
    <property type="entry name" value="ATP-DEPENDENT PERMEASE MDL1, MITOCHONDRIAL"/>
    <property type="match status" value="1"/>
</dbReference>
<dbReference type="InterPro" id="IPR036640">
    <property type="entry name" value="ABC1_TM_sf"/>
</dbReference>
<evidence type="ECO:0000259" key="11">
    <source>
        <dbReference type="PROSITE" id="PS50893"/>
    </source>
</evidence>
<dbReference type="PANTHER" id="PTHR43394:SF1">
    <property type="entry name" value="ATP-BINDING CASSETTE SUB-FAMILY B MEMBER 10, MITOCHONDRIAL"/>
    <property type="match status" value="1"/>
</dbReference>
<evidence type="ECO:0000259" key="12">
    <source>
        <dbReference type="PROSITE" id="PS50929"/>
    </source>
</evidence>
<dbReference type="OrthoDB" id="9769115at2"/>
<dbReference type="GO" id="GO:0005524">
    <property type="term" value="F:ATP binding"/>
    <property type="evidence" value="ECO:0007669"/>
    <property type="project" value="UniProtKB-KW"/>
</dbReference>
<accession>A0A437PU04</accession>
<keyword evidence="5" id="KW-0547">Nucleotide-binding</keyword>
<dbReference type="Gene3D" id="3.90.70.10">
    <property type="entry name" value="Cysteine proteinases"/>
    <property type="match status" value="1"/>
</dbReference>
<dbReference type="InterPro" id="IPR039421">
    <property type="entry name" value="Type_1_exporter"/>
</dbReference>
<dbReference type="Proteomes" id="UP000282832">
    <property type="component" value="Unassembled WGS sequence"/>
</dbReference>
<protein>
    <submittedName>
        <fullName evidence="14">Peptidase domain-containing ABC transporter</fullName>
    </submittedName>
</protein>
<dbReference type="InterPro" id="IPR005074">
    <property type="entry name" value="Peptidase_C39"/>
</dbReference>
<dbReference type="SUPFAM" id="SSF90123">
    <property type="entry name" value="ABC transporter transmembrane region"/>
    <property type="match status" value="1"/>
</dbReference>
<dbReference type="GO" id="GO:0015421">
    <property type="term" value="F:ABC-type oligopeptide transporter activity"/>
    <property type="evidence" value="ECO:0007669"/>
    <property type="project" value="TreeGrafter"/>
</dbReference>
<dbReference type="InterPro" id="IPR003439">
    <property type="entry name" value="ABC_transporter-like_ATP-bd"/>
</dbReference>
<dbReference type="GO" id="GO:0016887">
    <property type="term" value="F:ATP hydrolysis activity"/>
    <property type="evidence" value="ECO:0007669"/>
    <property type="project" value="InterPro"/>
</dbReference>
<dbReference type="SUPFAM" id="SSF52540">
    <property type="entry name" value="P-loop containing nucleoside triphosphate hydrolases"/>
    <property type="match status" value="1"/>
</dbReference>
<evidence type="ECO:0000256" key="8">
    <source>
        <dbReference type="ARBA" id="ARBA00022989"/>
    </source>
</evidence>
<dbReference type="GO" id="GO:0006508">
    <property type="term" value="P:proteolysis"/>
    <property type="evidence" value="ECO:0007669"/>
    <property type="project" value="InterPro"/>
</dbReference>
<keyword evidence="6" id="KW-0378">Hydrolase</keyword>
<proteinExistence type="predicted"/>
<dbReference type="RefSeq" id="WP_127802864.1">
    <property type="nucleotide sequence ID" value="NZ_SACY01000002.1"/>
</dbReference>
<evidence type="ECO:0000256" key="2">
    <source>
        <dbReference type="ARBA" id="ARBA00022448"/>
    </source>
</evidence>
<organism evidence="14 15">
    <name type="scientific">Sandaracinomonas limnophila</name>
    <dbReference type="NCBI Taxonomy" id="1862386"/>
    <lineage>
        <taxon>Bacteria</taxon>
        <taxon>Pseudomonadati</taxon>
        <taxon>Bacteroidota</taxon>
        <taxon>Cytophagia</taxon>
        <taxon>Cytophagales</taxon>
        <taxon>Flectobacillaceae</taxon>
        <taxon>Sandaracinomonas</taxon>
    </lineage>
</organism>
<dbReference type="PROSITE" id="PS50893">
    <property type="entry name" value="ABC_TRANSPORTER_2"/>
    <property type="match status" value="1"/>
</dbReference>
<dbReference type="InterPro" id="IPR027417">
    <property type="entry name" value="P-loop_NTPase"/>
</dbReference>
<evidence type="ECO:0000256" key="10">
    <source>
        <dbReference type="SAM" id="Phobius"/>
    </source>
</evidence>
<dbReference type="SMART" id="SM00382">
    <property type="entry name" value="AAA"/>
    <property type="match status" value="1"/>
</dbReference>
<evidence type="ECO:0000256" key="6">
    <source>
        <dbReference type="ARBA" id="ARBA00022801"/>
    </source>
</evidence>
<dbReference type="FunFam" id="3.40.50.300:FF:000221">
    <property type="entry name" value="Multidrug ABC transporter ATP-binding protein"/>
    <property type="match status" value="1"/>
</dbReference>
<evidence type="ECO:0000256" key="5">
    <source>
        <dbReference type="ARBA" id="ARBA00022741"/>
    </source>
</evidence>
<evidence type="ECO:0000256" key="3">
    <source>
        <dbReference type="ARBA" id="ARBA00022475"/>
    </source>
</evidence>
<dbReference type="CDD" id="cd18570">
    <property type="entry name" value="ABC_6TM_PCAT1_LagD_like"/>
    <property type="match status" value="1"/>
</dbReference>
<evidence type="ECO:0000259" key="13">
    <source>
        <dbReference type="PROSITE" id="PS50990"/>
    </source>
</evidence>
<evidence type="ECO:0000256" key="4">
    <source>
        <dbReference type="ARBA" id="ARBA00022692"/>
    </source>
</evidence>
<dbReference type="PROSITE" id="PS00211">
    <property type="entry name" value="ABC_TRANSPORTER_1"/>
    <property type="match status" value="1"/>
</dbReference>
<dbReference type="Pfam" id="PF00005">
    <property type="entry name" value="ABC_tran"/>
    <property type="match status" value="1"/>
</dbReference>
<dbReference type="Pfam" id="PF03412">
    <property type="entry name" value="Peptidase_C39"/>
    <property type="match status" value="1"/>
</dbReference>
<dbReference type="Gene3D" id="3.40.50.300">
    <property type="entry name" value="P-loop containing nucleotide triphosphate hydrolases"/>
    <property type="match status" value="1"/>
</dbReference>
<keyword evidence="7" id="KW-0067">ATP-binding</keyword>
<feature type="domain" description="ABC transmembrane type-1" evidence="12">
    <location>
        <begin position="165"/>
        <end position="444"/>
    </location>
</feature>
<keyword evidence="3" id="KW-1003">Cell membrane</keyword>
<dbReference type="InterPro" id="IPR011527">
    <property type="entry name" value="ABC1_TM_dom"/>
</dbReference>
<dbReference type="GO" id="GO:0008233">
    <property type="term" value="F:peptidase activity"/>
    <property type="evidence" value="ECO:0007669"/>
    <property type="project" value="InterPro"/>
</dbReference>
<dbReference type="Gene3D" id="1.20.1560.10">
    <property type="entry name" value="ABC transporter type 1, transmembrane domain"/>
    <property type="match status" value="1"/>
</dbReference>
<feature type="transmembrane region" description="Helical" evidence="10">
    <location>
        <begin position="419"/>
        <end position="438"/>
    </location>
</feature>
<keyword evidence="15" id="KW-1185">Reference proteome</keyword>
<keyword evidence="8 10" id="KW-1133">Transmembrane helix</keyword>
<keyword evidence="2" id="KW-0813">Transport</keyword>
<dbReference type="EMBL" id="SACY01000002">
    <property type="protein sequence ID" value="RVU25710.1"/>
    <property type="molecule type" value="Genomic_DNA"/>
</dbReference>
<feature type="transmembrane region" description="Helical" evidence="10">
    <location>
        <begin position="277"/>
        <end position="295"/>
    </location>
</feature>
<name>A0A437PU04_9BACT</name>
<gene>
    <name evidence="14" type="ORF">EOJ36_04650</name>
</gene>
<dbReference type="PROSITE" id="PS50990">
    <property type="entry name" value="PEPTIDASE_C39"/>
    <property type="match status" value="1"/>
</dbReference>
<dbReference type="InterPro" id="IPR017871">
    <property type="entry name" value="ABC_transporter-like_CS"/>
</dbReference>
<keyword evidence="4 10" id="KW-0812">Transmembrane</keyword>
<dbReference type="PROSITE" id="PS50929">
    <property type="entry name" value="ABC_TM1F"/>
    <property type="match status" value="1"/>
</dbReference>
<feature type="transmembrane region" description="Helical" evidence="10">
    <location>
        <begin position="160"/>
        <end position="183"/>
    </location>
</feature>
<evidence type="ECO:0000313" key="14">
    <source>
        <dbReference type="EMBL" id="RVU25710.1"/>
    </source>
</evidence>
<feature type="transmembrane region" description="Helical" evidence="10">
    <location>
        <begin position="301"/>
        <end position="319"/>
    </location>
</feature>
<comment type="caution">
    <text evidence="14">The sequence shown here is derived from an EMBL/GenBank/DDBJ whole genome shotgun (WGS) entry which is preliminary data.</text>
</comment>
<dbReference type="CDD" id="cd02418">
    <property type="entry name" value="Peptidase_C39B"/>
    <property type="match status" value="1"/>
</dbReference>
<dbReference type="AlphaFoldDB" id="A0A437PU04"/>
<feature type="transmembrane region" description="Helical" evidence="10">
    <location>
        <begin position="198"/>
        <end position="216"/>
    </location>
</feature>
<evidence type="ECO:0000256" key="7">
    <source>
        <dbReference type="ARBA" id="ARBA00022840"/>
    </source>
</evidence>